<dbReference type="InterPro" id="IPR023753">
    <property type="entry name" value="FAD/NAD-binding_dom"/>
</dbReference>
<proteinExistence type="predicted"/>
<dbReference type="GO" id="GO:0005737">
    <property type="term" value="C:cytoplasm"/>
    <property type="evidence" value="ECO:0007669"/>
    <property type="project" value="TreeGrafter"/>
</dbReference>
<dbReference type="AlphaFoldDB" id="A0A6A4HSU7"/>
<evidence type="ECO:0000313" key="3">
    <source>
        <dbReference type="Proteomes" id="UP000799118"/>
    </source>
</evidence>
<dbReference type="EMBL" id="ML769448">
    <property type="protein sequence ID" value="KAE9401216.1"/>
    <property type="molecule type" value="Genomic_DNA"/>
</dbReference>
<keyword evidence="3" id="KW-1185">Reference proteome</keyword>
<accession>A0A6A4HSU7</accession>
<evidence type="ECO:0000259" key="1">
    <source>
        <dbReference type="Pfam" id="PF07992"/>
    </source>
</evidence>
<evidence type="ECO:0000313" key="2">
    <source>
        <dbReference type="EMBL" id="KAE9401216.1"/>
    </source>
</evidence>
<dbReference type="OrthoDB" id="202203at2759"/>
<feature type="domain" description="FAD/NAD(P)-binding" evidence="1">
    <location>
        <begin position="44"/>
        <end position="140"/>
    </location>
</feature>
<sequence>MRTYWIRTSSLCPVHPTWVYQPIVVFLLVNAAATSSTIEAVELEDSIPYDFLAVATGTGPAGHLALVGQDKIAGVEIAHLHQENVKNAKHIVIVGGGEYGIQLATDLKTRAPTQSKRVIVVHSRPQPLNQFHEGLHEIALSNYFKFLVYIRSSGEL</sequence>
<dbReference type="Gene3D" id="3.50.50.60">
    <property type="entry name" value="FAD/NAD(P)-binding domain"/>
    <property type="match status" value="2"/>
</dbReference>
<protein>
    <recommendedName>
        <fullName evidence="1">FAD/NAD(P)-binding domain-containing protein</fullName>
    </recommendedName>
</protein>
<dbReference type="Proteomes" id="UP000799118">
    <property type="component" value="Unassembled WGS sequence"/>
</dbReference>
<dbReference type="Pfam" id="PF07992">
    <property type="entry name" value="Pyr_redox_2"/>
    <property type="match status" value="1"/>
</dbReference>
<dbReference type="GO" id="GO:0050660">
    <property type="term" value="F:flavin adenine dinucleotide binding"/>
    <property type="evidence" value="ECO:0007669"/>
    <property type="project" value="TreeGrafter"/>
</dbReference>
<dbReference type="PANTHER" id="PTHR43735:SF11">
    <property type="entry name" value="HYPOTHETICAL OXIDOREDUCTASE (EUROFUNG)"/>
    <property type="match status" value="1"/>
</dbReference>
<dbReference type="PANTHER" id="PTHR43735">
    <property type="entry name" value="APOPTOSIS-INDUCING FACTOR 1"/>
    <property type="match status" value="1"/>
</dbReference>
<reference evidence="2" key="1">
    <citation type="journal article" date="2019" name="Environ. Microbiol.">
        <title>Fungal ecological strategies reflected in gene transcription - a case study of two litter decomposers.</title>
        <authorList>
            <person name="Barbi F."/>
            <person name="Kohler A."/>
            <person name="Barry K."/>
            <person name="Baskaran P."/>
            <person name="Daum C."/>
            <person name="Fauchery L."/>
            <person name="Ihrmark K."/>
            <person name="Kuo A."/>
            <person name="LaButti K."/>
            <person name="Lipzen A."/>
            <person name="Morin E."/>
            <person name="Grigoriev I.V."/>
            <person name="Henrissat B."/>
            <person name="Lindahl B."/>
            <person name="Martin F."/>
        </authorList>
    </citation>
    <scope>NUCLEOTIDE SEQUENCE</scope>
    <source>
        <strain evidence="2">JB14</strain>
    </source>
</reference>
<organism evidence="2 3">
    <name type="scientific">Gymnopus androsaceus JB14</name>
    <dbReference type="NCBI Taxonomy" id="1447944"/>
    <lineage>
        <taxon>Eukaryota</taxon>
        <taxon>Fungi</taxon>
        <taxon>Dikarya</taxon>
        <taxon>Basidiomycota</taxon>
        <taxon>Agaricomycotina</taxon>
        <taxon>Agaricomycetes</taxon>
        <taxon>Agaricomycetidae</taxon>
        <taxon>Agaricales</taxon>
        <taxon>Marasmiineae</taxon>
        <taxon>Omphalotaceae</taxon>
        <taxon>Gymnopus</taxon>
    </lineage>
</organism>
<dbReference type="GO" id="GO:0004174">
    <property type="term" value="F:electron-transferring-flavoprotein dehydrogenase activity"/>
    <property type="evidence" value="ECO:0007669"/>
    <property type="project" value="TreeGrafter"/>
</dbReference>
<name>A0A6A4HSU7_9AGAR</name>
<dbReference type="InterPro" id="IPR036188">
    <property type="entry name" value="FAD/NAD-bd_sf"/>
</dbReference>
<dbReference type="SUPFAM" id="SSF51905">
    <property type="entry name" value="FAD/NAD(P)-binding domain"/>
    <property type="match status" value="1"/>
</dbReference>
<gene>
    <name evidence="2" type="ORF">BT96DRAFT_1018302</name>
</gene>